<evidence type="ECO:0000259" key="5">
    <source>
        <dbReference type="PROSITE" id="PS51504"/>
    </source>
</evidence>
<dbReference type="GO" id="GO:0003690">
    <property type="term" value="F:double-stranded DNA binding"/>
    <property type="evidence" value="ECO:0007669"/>
    <property type="project" value="TreeGrafter"/>
</dbReference>
<dbReference type="SMART" id="SM00526">
    <property type="entry name" value="H15"/>
    <property type="match status" value="1"/>
</dbReference>
<dbReference type="InterPro" id="IPR005818">
    <property type="entry name" value="Histone_H1/H5_H15"/>
</dbReference>
<evidence type="ECO:0000313" key="7">
    <source>
        <dbReference type="Proteomes" id="UP001237642"/>
    </source>
</evidence>
<organism evidence="6 7">
    <name type="scientific">Heracleum sosnowskyi</name>
    <dbReference type="NCBI Taxonomy" id="360622"/>
    <lineage>
        <taxon>Eukaryota</taxon>
        <taxon>Viridiplantae</taxon>
        <taxon>Streptophyta</taxon>
        <taxon>Embryophyta</taxon>
        <taxon>Tracheophyta</taxon>
        <taxon>Spermatophyta</taxon>
        <taxon>Magnoliopsida</taxon>
        <taxon>eudicotyledons</taxon>
        <taxon>Gunneridae</taxon>
        <taxon>Pentapetalae</taxon>
        <taxon>asterids</taxon>
        <taxon>campanulids</taxon>
        <taxon>Apiales</taxon>
        <taxon>Apiaceae</taxon>
        <taxon>Apioideae</taxon>
        <taxon>apioid superclade</taxon>
        <taxon>Tordylieae</taxon>
        <taxon>Tordyliinae</taxon>
        <taxon>Heracleum</taxon>
    </lineage>
</organism>
<feature type="domain" description="H15" evidence="5">
    <location>
        <begin position="38"/>
        <end position="108"/>
    </location>
</feature>
<dbReference type="InterPro" id="IPR036388">
    <property type="entry name" value="WH-like_DNA-bd_sf"/>
</dbReference>
<dbReference type="EMBL" id="JAUIZM010000007">
    <property type="protein sequence ID" value="KAK1374648.1"/>
    <property type="molecule type" value="Genomic_DNA"/>
</dbReference>
<feature type="region of interest" description="Disordered" evidence="4">
    <location>
        <begin position="622"/>
        <end position="665"/>
    </location>
</feature>
<proteinExistence type="predicted"/>
<evidence type="ECO:0000256" key="1">
    <source>
        <dbReference type="ARBA" id="ARBA00004123"/>
    </source>
</evidence>
<keyword evidence="7" id="KW-1185">Reference proteome</keyword>
<reference evidence="6" key="2">
    <citation type="submission" date="2023-05" db="EMBL/GenBank/DDBJ databases">
        <authorList>
            <person name="Schelkunov M.I."/>
        </authorList>
    </citation>
    <scope>NUCLEOTIDE SEQUENCE</scope>
    <source>
        <strain evidence="6">Hsosn_3</strain>
        <tissue evidence="6">Leaf</tissue>
    </source>
</reference>
<dbReference type="Gene3D" id="1.10.10.10">
    <property type="entry name" value="Winged helix-like DNA-binding domain superfamily/Winged helix DNA-binding domain"/>
    <property type="match status" value="1"/>
</dbReference>
<reference evidence="6" key="1">
    <citation type="submission" date="2023-02" db="EMBL/GenBank/DDBJ databases">
        <title>Genome of toxic invasive species Heracleum sosnowskyi carries increased number of genes despite the absence of recent whole-genome duplications.</title>
        <authorList>
            <person name="Schelkunov M."/>
            <person name="Shtratnikova V."/>
            <person name="Makarenko M."/>
            <person name="Klepikova A."/>
            <person name="Omelchenko D."/>
            <person name="Novikova G."/>
            <person name="Obukhova E."/>
            <person name="Bogdanov V."/>
            <person name="Penin A."/>
            <person name="Logacheva M."/>
        </authorList>
    </citation>
    <scope>NUCLEOTIDE SEQUENCE</scope>
    <source>
        <strain evidence="6">Hsosn_3</strain>
        <tissue evidence="6">Leaf</tissue>
    </source>
</reference>
<dbReference type="PROSITE" id="PS51504">
    <property type="entry name" value="H15"/>
    <property type="match status" value="1"/>
</dbReference>
<evidence type="ECO:0000256" key="2">
    <source>
        <dbReference type="ARBA" id="ARBA00023125"/>
    </source>
</evidence>
<dbReference type="SUPFAM" id="SSF46785">
    <property type="entry name" value="Winged helix' DNA-binding domain"/>
    <property type="match status" value="1"/>
</dbReference>
<keyword evidence="2" id="KW-0238">DNA-binding</keyword>
<dbReference type="Proteomes" id="UP001237642">
    <property type="component" value="Unassembled WGS sequence"/>
</dbReference>
<dbReference type="PANTHER" id="PTHR11467">
    <property type="entry name" value="HISTONE H1"/>
    <property type="match status" value="1"/>
</dbReference>
<dbReference type="GO" id="GO:0000786">
    <property type="term" value="C:nucleosome"/>
    <property type="evidence" value="ECO:0007669"/>
    <property type="project" value="InterPro"/>
</dbReference>
<dbReference type="InterPro" id="IPR036390">
    <property type="entry name" value="WH_DNA-bd_sf"/>
</dbReference>
<keyword evidence="3" id="KW-0539">Nucleus</keyword>
<comment type="caution">
    <text evidence="6">The sequence shown here is derived from an EMBL/GenBank/DDBJ whole genome shotgun (WGS) entry which is preliminary data.</text>
</comment>
<protein>
    <submittedName>
        <fullName evidence="6">H15 domain-containing protein</fullName>
    </submittedName>
</protein>
<dbReference type="Pfam" id="PF00538">
    <property type="entry name" value="Linker_histone"/>
    <property type="match status" value="1"/>
</dbReference>
<gene>
    <name evidence="6" type="ORF">POM88_030841</name>
</gene>
<accession>A0AAD8HX83</accession>
<evidence type="ECO:0000256" key="4">
    <source>
        <dbReference type="SAM" id="MobiDB-lite"/>
    </source>
</evidence>
<name>A0AAD8HX83_9APIA</name>
<sequence length="665" mass="75471">MDKFKDVVIKLSENAPPDLKILIQEHLTKFTSGFHTPDHPPYAAMIHRAIEELNEKGGSSEESISEYIKKQHNDLPLAHSSLLNHHLGKLCDSGEIVVTGKHLYLLPGCNLALESRVRTEKGILTRKRKGRKGRGRVGKKFRTETGKHRETHGEVHGETGRCNKVNDEIIGDNNEMKVHNKVDRVGELDQVGKQTEKEDRMLDEQSQLHQQLSHAICEPVVDSKQPELSSPDGPPGFECINFQSKQTYLVGREEPETIFNAGRLSESETQLQVDQEIWRRGQPNCKNQLLSECSKSGSSDVSTELLPSQNQQQRMDPSNSDGLQGVKSKEVKLLEPHPPKFKQYGRRRKLKSVTKEKEVQDVTAEVDQKTKQLELSDLHKSSPFSAESQQQLEFCKEKQIPESEQQVTSTCYNVDMDTKQQHVVEQHDKSVSNNPIEQQGTKKVVQVVRRSQRLAQSIQTCTLSLDLLPSSPSHYHHLEQPELENDQSSLQIEEVPQMKMEVDYVNLAQKLQQLQLPAVDSVQTTKQTEMESSESALAQVQMVKTTKVLQRRAKLRSWQKSYTYHENTQTACPGSSLALVQTEQVQQEPLCLEYYQQPVALNELSMQQQAHTKLPGKTELEADTSTMDMPPSHQRRPQVHRGRGRGRGRGRPPKMKFGQRSMQNS</sequence>
<comment type="subcellular location">
    <subcellularLocation>
        <location evidence="1">Nucleus</location>
    </subcellularLocation>
</comment>
<dbReference type="GO" id="GO:0031492">
    <property type="term" value="F:nucleosomal DNA binding"/>
    <property type="evidence" value="ECO:0007669"/>
    <property type="project" value="TreeGrafter"/>
</dbReference>
<dbReference type="GO" id="GO:0005730">
    <property type="term" value="C:nucleolus"/>
    <property type="evidence" value="ECO:0007669"/>
    <property type="project" value="TreeGrafter"/>
</dbReference>
<dbReference type="PANTHER" id="PTHR11467:SF109">
    <property type="entry name" value="H15 DOMAIN-CONTAINING PROTEIN"/>
    <property type="match status" value="1"/>
</dbReference>
<dbReference type="AlphaFoldDB" id="A0AAD8HX83"/>
<dbReference type="CDD" id="cd00073">
    <property type="entry name" value="H15"/>
    <property type="match status" value="1"/>
</dbReference>
<evidence type="ECO:0000313" key="6">
    <source>
        <dbReference type="EMBL" id="KAK1374648.1"/>
    </source>
</evidence>
<dbReference type="GO" id="GO:0045910">
    <property type="term" value="P:negative regulation of DNA recombination"/>
    <property type="evidence" value="ECO:0007669"/>
    <property type="project" value="TreeGrafter"/>
</dbReference>
<evidence type="ECO:0000256" key="3">
    <source>
        <dbReference type="ARBA" id="ARBA00023242"/>
    </source>
</evidence>
<dbReference type="GO" id="GO:0030261">
    <property type="term" value="P:chromosome condensation"/>
    <property type="evidence" value="ECO:0007669"/>
    <property type="project" value="TreeGrafter"/>
</dbReference>
<feature type="compositionally biased region" description="Basic residues" evidence="4">
    <location>
        <begin position="633"/>
        <end position="654"/>
    </location>
</feature>
<feature type="compositionally biased region" description="Polar residues" evidence="4">
    <location>
        <begin position="291"/>
        <end position="322"/>
    </location>
</feature>
<dbReference type="GO" id="GO:0006334">
    <property type="term" value="P:nucleosome assembly"/>
    <property type="evidence" value="ECO:0007669"/>
    <property type="project" value="InterPro"/>
</dbReference>
<feature type="region of interest" description="Disordered" evidence="4">
    <location>
        <begin position="291"/>
        <end position="330"/>
    </location>
</feature>